<gene>
    <name evidence="2" type="ORF">ACFPET_02885</name>
</gene>
<reference evidence="3" key="1">
    <citation type="journal article" date="2019" name="Int. J. Syst. Evol. Microbiol.">
        <title>The Global Catalogue of Microorganisms (GCM) 10K type strain sequencing project: providing services to taxonomists for standard genome sequencing and annotation.</title>
        <authorList>
            <consortium name="The Broad Institute Genomics Platform"/>
            <consortium name="The Broad Institute Genome Sequencing Center for Infectious Disease"/>
            <person name="Wu L."/>
            <person name="Ma J."/>
        </authorList>
    </citation>
    <scope>NUCLEOTIDE SEQUENCE [LARGE SCALE GENOMIC DNA]</scope>
    <source>
        <strain evidence="3">IBRC-M 10908</strain>
    </source>
</reference>
<evidence type="ECO:0000313" key="2">
    <source>
        <dbReference type="EMBL" id="MFC4334138.1"/>
    </source>
</evidence>
<protein>
    <recommendedName>
        <fullName evidence="4">PH domain-containing protein</fullName>
    </recommendedName>
</protein>
<dbReference type="EMBL" id="JBHSDK010000002">
    <property type="protein sequence ID" value="MFC4334138.1"/>
    <property type="molecule type" value="Genomic_DNA"/>
</dbReference>
<keyword evidence="1" id="KW-0812">Transmembrane</keyword>
<evidence type="ECO:0008006" key="4">
    <source>
        <dbReference type="Google" id="ProtNLM"/>
    </source>
</evidence>
<keyword evidence="1" id="KW-0472">Membrane</keyword>
<sequence length="196" mass="21431">MRRKTEWTQVPRRAPLYRLTALAGYLAGAAGVYAVMKWLTSVEPAVLDSGQDNPVVRIPLFLASLACLGALFFIVPLVRRPRLAANHFGLRIRPGFTKTLVIPWSNIEEIAAITVTGRRPVSYLLLATDSYLGLGDRPSFTDRTVLREANRATEGLVSGFDVAVRCQDFALSPGKQLAQLASYAPGHVRIVDRLGG</sequence>
<organism evidence="2 3">
    <name type="scientific">Salininema proteolyticum</name>
    <dbReference type="NCBI Taxonomy" id="1607685"/>
    <lineage>
        <taxon>Bacteria</taxon>
        <taxon>Bacillati</taxon>
        <taxon>Actinomycetota</taxon>
        <taxon>Actinomycetes</taxon>
        <taxon>Glycomycetales</taxon>
        <taxon>Glycomycetaceae</taxon>
        <taxon>Salininema</taxon>
    </lineage>
</organism>
<keyword evidence="3" id="KW-1185">Reference proteome</keyword>
<dbReference type="RefSeq" id="WP_380617870.1">
    <property type="nucleotide sequence ID" value="NZ_JBHSDK010000002.1"/>
</dbReference>
<comment type="caution">
    <text evidence="2">The sequence shown here is derived from an EMBL/GenBank/DDBJ whole genome shotgun (WGS) entry which is preliminary data.</text>
</comment>
<name>A0ABV8TTR1_9ACTN</name>
<evidence type="ECO:0000313" key="3">
    <source>
        <dbReference type="Proteomes" id="UP001595823"/>
    </source>
</evidence>
<feature type="transmembrane region" description="Helical" evidence="1">
    <location>
        <begin position="56"/>
        <end position="78"/>
    </location>
</feature>
<feature type="transmembrane region" description="Helical" evidence="1">
    <location>
        <begin position="16"/>
        <end position="36"/>
    </location>
</feature>
<evidence type="ECO:0000256" key="1">
    <source>
        <dbReference type="SAM" id="Phobius"/>
    </source>
</evidence>
<keyword evidence="1" id="KW-1133">Transmembrane helix</keyword>
<accession>A0ABV8TTR1</accession>
<dbReference type="Proteomes" id="UP001595823">
    <property type="component" value="Unassembled WGS sequence"/>
</dbReference>
<proteinExistence type="predicted"/>